<evidence type="ECO:0000313" key="1">
    <source>
        <dbReference type="EMBL" id="KYM98323.1"/>
    </source>
</evidence>
<sequence>YDARYSRLGEGMAAPRWSPAPRRGRKRGAVCGGGKSRLYLRAVVYETVEEDDGREQAAGDNDGDKARLDHLEFSQIRSAASATFCLLLSHTRDYGYEVAPRIVSRRWWRRRWRIGRGREGRTCI</sequence>
<feature type="non-terminal residue" evidence="1">
    <location>
        <position position="1"/>
    </location>
</feature>
<dbReference type="AlphaFoldDB" id="A0A151ID33"/>
<dbReference type="EMBL" id="KQ977989">
    <property type="protein sequence ID" value="KYM98323.1"/>
    <property type="molecule type" value="Genomic_DNA"/>
</dbReference>
<accession>A0A151ID33</accession>
<reference evidence="1 2" key="1">
    <citation type="submission" date="2016-03" db="EMBL/GenBank/DDBJ databases">
        <title>Cyphomyrmex costatus WGS genome.</title>
        <authorList>
            <person name="Nygaard S."/>
            <person name="Hu H."/>
            <person name="Boomsma J."/>
            <person name="Zhang G."/>
        </authorList>
    </citation>
    <scope>NUCLEOTIDE SEQUENCE [LARGE SCALE GENOMIC DNA]</scope>
    <source>
        <strain evidence="1">MS0001</strain>
        <tissue evidence="1">Whole body</tissue>
    </source>
</reference>
<protein>
    <submittedName>
        <fullName evidence="1">Uncharacterized protein</fullName>
    </submittedName>
</protein>
<proteinExistence type="predicted"/>
<organism evidence="1 2">
    <name type="scientific">Cyphomyrmex costatus</name>
    <dbReference type="NCBI Taxonomy" id="456900"/>
    <lineage>
        <taxon>Eukaryota</taxon>
        <taxon>Metazoa</taxon>
        <taxon>Ecdysozoa</taxon>
        <taxon>Arthropoda</taxon>
        <taxon>Hexapoda</taxon>
        <taxon>Insecta</taxon>
        <taxon>Pterygota</taxon>
        <taxon>Neoptera</taxon>
        <taxon>Endopterygota</taxon>
        <taxon>Hymenoptera</taxon>
        <taxon>Apocrita</taxon>
        <taxon>Aculeata</taxon>
        <taxon>Formicoidea</taxon>
        <taxon>Formicidae</taxon>
        <taxon>Myrmicinae</taxon>
        <taxon>Cyphomyrmex</taxon>
    </lineage>
</organism>
<keyword evidence="2" id="KW-1185">Reference proteome</keyword>
<evidence type="ECO:0000313" key="2">
    <source>
        <dbReference type="Proteomes" id="UP000078542"/>
    </source>
</evidence>
<name>A0A151ID33_9HYME</name>
<dbReference type="Proteomes" id="UP000078542">
    <property type="component" value="Unassembled WGS sequence"/>
</dbReference>
<gene>
    <name evidence="1" type="ORF">ALC62_10967</name>
</gene>